<gene>
    <name evidence="3" type="ORF">GTHE00462_LOCUS149</name>
</gene>
<dbReference type="SUPFAM" id="SSF52047">
    <property type="entry name" value="RNI-like"/>
    <property type="match status" value="1"/>
</dbReference>
<name>A0A7S4H872_GUITH</name>
<proteinExistence type="predicted"/>
<dbReference type="Gene3D" id="3.80.10.10">
    <property type="entry name" value="Ribonuclease Inhibitor"/>
    <property type="match status" value="1"/>
</dbReference>
<feature type="region of interest" description="Disordered" evidence="1">
    <location>
        <begin position="16"/>
        <end position="44"/>
    </location>
</feature>
<dbReference type="SUPFAM" id="SSF81383">
    <property type="entry name" value="F-box domain"/>
    <property type="match status" value="1"/>
</dbReference>
<dbReference type="InterPro" id="IPR036047">
    <property type="entry name" value="F-box-like_dom_sf"/>
</dbReference>
<dbReference type="InterPro" id="IPR032675">
    <property type="entry name" value="LRR_dom_sf"/>
</dbReference>
<dbReference type="PANTHER" id="PTHR38926:SF72">
    <property type="entry name" value="IM:7136021-RELATED"/>
    <property type="match status" value="1"/>
</dbReference>
<accession>A0A7S4H872</accession>
<dbReference type="EMBL" id="HBKN01000171">
    <property type="protein sequence ID" value="CAE2190838.1"/>
    <property type="molecule type" value="Transcribed_RNA"/>
</dbReference>
<reference evidence="3" key="1">
    <citation type="submission" date="2021-01" db="EMBL/GenBank/DDBJ databases">
        <authorList>
            <person name="Corre E."/>
            <person name="Pelletier E."/>
            <person name="Niang G."/>
            <person name="Scheremetjew M."/>
            <person name="Finn R."/>
            <person name="Kale V."/>
            <person name="Holt S."/>
            <person name="Cochrane G."/>
            <person name="Meng A."/>
            <person name="Brown T."/>
            <person name="Cohen L."/>
        </authorList>
    </citation>
    <scope>NUCLEOTIDE SEQUENCE</scope>
    <source>
        <strain evidence="3">CCMP 2712</strain>
    </source>
</reference>
<organism evidence="3">
    <name type="scientific">Guillardia theta</name>
    <name type="common">Cryptophyte</name>
    <name type="synonym">Cryptomonas phi</name>
    <dbReference type="NCBI Taxonomy" id="55529"/>
    <lineage>
        <taxon>Eukaryota</taxon>
        <taxon>Cryptophyceae</taxon>
        <taxon>Pyrenomonadales</taxon>
        <taxon>Geminigeraceae</taxon>
        <taxon>Guillardia</taxon>
    </lineage>
</organism>
<evidence type="ECO:0000313" key="3">
    <source>
        <dbReference type="EMBL" id="CAE2190838.1"/>
    </source>
</evidence>
<dbReference type="Gene3D" id="1.20.1280.50">
    <property type="match status" value="1"/>
</dbReference>
<evidence type="ECO:0000259" key="2">
    <source>
        <dbReference type="Pfam" id="PF00646"/>
    </source>
</evidence>
<dbReference type="InterPro" id="IPR001810">
    <property type="entry name" value="F-box_dom"/>
</dbReference>
<feature type="compositionally biased region" description="Polar residues" evidence="1">
    <location>
        <begin position="18"/>
        <end position="39"/>
    </location>
</feature>
<evidence type="ECO:0000256" key="1">
    <source>
        <dbReference type="SAM" id="MobiDB-lite"/>
    </source>
</evidence>
<sequence length="579" mass="64666">MEGTTGDCTSIHIKRSSVARSSQLRPRAQTNSQRDNSASGDCERPLERLKGGRLTCSKRVFWLAQLNGELLVQTFLTLSPREASRASQVCRSWQQTVRMSCRLTSRLELGQYDCPWRRKNLGSLFKRYCSLEELHFCTEFLLPLEAVQAISKAFSQSLRSFTGFLISNCVEGKQVAISELAKISTLESLTLEGTLISGHSLVELADNCPNLRSVCCHEILATHSQLAYLWDRCPNLSSLSGVNLSVHNELDGVAREPASLILSQLSSLNSLGLNLFTEYDPQILDCISKLSFSNLTSLRLRACTFPTEGVLNLFTHCTRLESLSLVASEIPGCADEVFRNLSSSHLPCLKSLDLDEDQISDRGLAALARHPVAMHLTALECLDLKNASRSTFFALMGSLSSLSRLRVGVARNTPWLQGPSKDCLMLPNGSCGEFLDVSKRTAFDSVDNLAVCWCDDFGLTEVEEIQPRCKYVRIGQLGEWPNLSHLELCDWPALSSMDAAIFASRSRKIKRFTLSLPHELSSDTIRVIAKNCRDLEMFRLFMFSDSMSLTGVNGKRWQQSIKKIFSRWLPFCQCSIHVH</sequence>
<dbReference type="AlphaFoldDB" id="A0A7S4H872"/>
<dbReference type="PANTHER" id="PTHR38926">
    <property type="entry name" value="F-BOX DOMAIN CONTAINING PROTEIN, EXPRESSED"/>
    <property type="match status" value="1"/>
</dbReference>
<feature type="domain" description="F-box" evidence="2">
    <location>
        <begin position="66"/>
        <end position="102"/>
    </location>
</feature>
<protein>
    <recommendedName>
        <fullName evidence="2">F-box domain-containing protein</fullName>
    </recommendedName>
</protein>
<dbReference type="Pfam" id="PF00646">
    <property type="entry name" value="F-box"/>
    <property type="match status" value="1"/>
</dbReference>